<dbReference type="InterPro" id="IPR023997">
    <property type="entry name" value="TonB-dep_OMP_SusC/RagA_CS"/>
</dbReference>
<evidence type="ECO:0000313" key="3">
    <source>
        <dbReference type="EMBL" id="MCA5005692.1"/>
    </source>
</evidence>
<dbReference type="InterPro" id="IPR039426">
    <property type="entry name" value="TonB-dep_rcpt-like"/>
</dbReference>
<dbReference type="EMBL" id="JADEYP010000020">
    <property type="protein sequence ID" value="MCA5005692.1"/>
    <property type="molecule type" value="Genomic_DNA"/>
</dbReference>
<keyword evidence="1" id="KW-1134">Transmembrane beta strand</keyword>
<comment type="caution">
    <text evidence="3">The sequence shown here is derived from an EMBL/GenBank/DDBJ whole genome shotgun (WGS) entry which is preliminary data.</text>
</comment>
<keyword evidence="1" id="KW-0813">Transport</keyword>
<evidence type="ECO:0000259" key="2">
    <source>
        <dbReference type="Pfam" id="PF07715"/>
    </source>
</evidence>
<keyword evidence="4" id="KW-1185">Reference proteome</keyword>
<accession>A0ABS7Z6B5</accession>
<dbReference type="InterPro" id="IPR037066">
    <property type="entry name" value="Plug_dom_sf"/>
</dbReference>
<dbReference type="Gene3D" id="2.170.130.10">
    <property type="entry name" value="TonB-dependent receptor, plug domain"/>
    <property type="match status" value="1"/>
</dbReference>
<keyword evidence="1" id="KW-0472">Membrane</keyword>
<organism evidence="3 4">
    <name type="scientific">Sphingobacterium bovistauri</name>
    <dbReference type="NCBI Taxonomy" id="2781959"/>
    <lineage>
        <taxon>Bacteria</taxon>
        <taxon>Pseudomonadati</taxon>
        <taxon>Bacteroidota</taxon>
        <taxon>Sphingobacteriia</taxon>
        <taxon>Sphingobacteriales</taxon>
        <taxon>Sphingobacteriaceae</taxon>
        <taxon>Sphingobacterium</taxon>
    </lineage>
</organism>
<dbReference type="NCBIfam" id="TIGR04057">
    <property type="entry name" value="SusC_RagA_signa"/>
    <property type="match status" value="1"/>
</dbReference>
<dbReference type="PROSITE" id="PS52016">
    <property type="entry name" value="TONB_DEPENDENT_REC_3"/>
    <property type="match status" value="1"/>
</dbReference>
<sequence>MNLKHSNSFKKLFVILSLLSLGGPLVAQTINLRETNSSFEHVLKSVRNQTRFDIIGDLSLIRNAKPVTVAFNGLSIENVLTKLSEGQNFELILKEKTIVVKGKSSATNLQTQSTNQRYELSGVITGAGNSKLGGVTIRISGQQRSFTTNNNGTFKFLVQGDERLVISMLGYKTLEIAVNNQKVLNINLVPLDNQIEEVEVKTGYTSRKKESMTGASTVISRKEIEKFNTNNIFSIIQSVDPAFKVGENNLNGSNPNTLPEITIRGTNSVGEYAVNAPLVIIDGFESTIEKLYDLDINRIESISILKDASSTVLYGSRGGNGVVVIETRLPKDGKFTVTYEAKPSITAVDLSDYNLMNAEQKLAYEKLAGVYTSVSTDQSYRQRQQVNMDNIYNHRYLNILSGVDTYWLSQPVSTNLSVGHSIRLEGGSNQVRYSIDGSYVDFKGSMKESGRQRTGAGFNLEYRIPQKITLRNIASFQSSKAYNSPYGNFSLYAKMNPYERIYDDNGELVVVYNDEFLAPATDKSVAYNPLYNAKLGHRDYTNNTVIANNISFEWYINNHIIFNAKGVLEKTFVDGENFKSPKHTDFINTEALQRGRYVISEGKNMSYYVNAQLTYARSIGKHAINGSAIAELSDRNDVLNIHSLTGFADDEKISPSYATYFDPEYSVLRNPSRLVGTVLTSNYTYDKRYVLDGSYRMDGSSKFGANNRYSNFWSVGLGWNMHNENFFKSDFVQMLRLFVNTGTNGADNFSANMTNTAYTLASNNNYYNLIGLEYVNEGNENLKWPQIQSLSAGMNAKIWDGIINITGSIYKKTTDQMISLIQAAPSLGIIGNSYFANLGKTQNIGFESSINLKAFENQEKGFSWYLGASSVSNKSKLMEISEELKALNDRNLKQNEDNTYNQSVYYEQGESLNNIKGVPSLGIDPNTGREVYMDRDGNITYNWSASNVQIIGNTEPKLFGTLNSVFNYRRLSLQAYFNYSLQGDVYNQTLVNKIENVNPQLNGDLRILEDRWKNVGDLVQFKAISDRSTTLLSSRFVQRENYIRFSSLNVNYDFEKSMLDKFNLQRLRLNFSMNDVFRISTVRMERGTEYPFARTFNFGLMLQY</sequence>
<dbReference type="InterPro" id="IPR012910">
    <property type="entry name" value="Plug_dom"/>
</dbReference>
<evidence type="ECO:0000313" key="4">
    <source>
        <dbReference type="Proteomes" id="UP001165302"/>
    </source>
</evidence>
<dbReference type="Proteomes" id="UP001165302">
    <property type="component" value="Unassembled WGS sequence"/>
</dbReference>
<comment type="subcellular location">
    <subcellularLocation>
        <location evidence="1">Cell outer membrane</location>
        <topology evidence="1">Multi-pass membrane protein</topology>
    </subcellularLocation>
</comment>
<gene>
    <name evidence="3" type="ORF">IPZ78_11065</name>
</gene>
<comment type="similarity">
    <text evidence="1">Belongs to the TonB-dependent receptor family.</text>
</comment>
<name>A0ABS7Z6B5_9SPHI</name>
<reference evidence="3" key="1">
    <citation type="submission" date="2020-10" db="EMBL/GenBank/DDBJ databases">
        <authorList>
            <person name="Lu T."/>
            <person name="Wang Q."/>
            <person name="Han X."/>
        </authorList>
    </citation>
    <scope>NUCLEOTIDE SEQUENCE</scope>
    <source>
        <strain evidence="3">WQ 366</strain>
    </source>
</reference>
<dbReference type="Pfam" id="PF13715">
    <property type="entry name" value="CarbopepD_reg_2"/>
    <property type="match status" value="1"/>
</dbReference>
<dbReference type="Gene3D" id="2.60.40.1120">
    <property type="entry name" value="Carboxypeptidase-like, regulatory domain"/>
    <property type="match status" value="1"/>
</dbReference>
<dbReference type="SUPFAM" id="SSF56935">
    <property type="entry name" value="Porins"/>
    <property type="match status" value="1"/>
</dbReference>
<dbReference type="InterPro" id="IPR008969">
    <property type="entry name" value="CarboxyPept-like_regulatory"/>
</dbReference>
<keyword evidence="1" id="KW-0998">Cell outer membrane</keyword>
<dbReference type="NCBIfam" id="TIGR04056">
    <property type="entry name" value="OMP_RagA_SusC"/>
    <property type="match status" value="1"/>
</dbReference>
<feature type="domain" description="TonB-dependent receptor plug" evidence="2">
    <location>
        <begin position="209"/>
        <end position="322"/>
    </location>
</feature>
<keyword evidence="1" id="KW-0812">Transmembrane</keyword>
<dbReference type="RefSeq" id="WP_225553668.1">
    <property type="nucleotide sequence ID" value="NZ_JADEYP010000020.1"/>
</dbReference>
<dbReference type="SUPFAM" id="SSF49464">
    <property type="entry name" value="Carboxypeptidase regulatory domain-like"/>
    <property type="match status" value="1"/>
</dbReference>
<protein>
    <submittedName>
        <fullName evidence="3">SusC/RagA family TonB-linked outer membrane protein</fullName>
    </submittedName>
</protein>
<dbReference type="Pfam" id="PF07715">
    <property type="entry name" value="Plug"/>
    <property type="match status" value="1"/>
</dbReference>
<proteinExistence type="inferred from homology"/>
<evidence type="ECO:0000256" key="1">
    <source>
        <dbReference type="PROSITE-ProRule" id="PRU01360"/>
    </source>
</evidence>
<dbReference type="InterPro" id="IPR023996">
    <property type="entry name" value="TonB-dep_OMP_SusC/RagA"/>
</dbReference>